<evidence type="ECO:0000313" key="3">
    <source>
        <dbReference type="Proteomes" id="UP000000763"/>
    </source>
</evidence>
<reference evidence="3" key="4">
    <citation type="journal article" date="2008" name="Nucleic Acids Res.">
        <title>The rice annotation project database (RAP-DB): 2008 update.</title>
        <authorList>
            <consortium name="The rice annotation project (RAP)"/>
        </authorList>
    </citation>
    <scope>GENOME REANNOTATION</scope>
    <source>
        <strain evidence="3">cv. Nipponbare</strain>
    </source>
</reference>
<dbReference type="Proteomes" id="UP000000763">
    <property type="component" value="Chromosome 2"/>
</dbReference>
<accession>Q6EP23</accession>
<protein>
    <submittedName>
        <fullName evidence="1">Uncharacterized protein</fullName>
    </submittedName>
</protein>
<dbReference type="EMBL" id="AP006187">
    <property type="protein sequence ID" value="BAD29597.1"/>
    <property type="molecule type" value="Genomic_DNA"/>
</dbReference>
<name>Q6EP23_ORYSJ</name>
<evidence type="ECO:0000313" key="2">
    <source>
        <dbReference type="EMBL" id="BAE79754.1"/>
    </source>
</evidence>
<proteinExistence type="predicted"/>
<evidence type="ECO:0000313" key="1">
    <source>
        <dbReference type="EMBL" id="BAD29597.1"/>
    </source>
</evidence>
<dbReference type="EMBL" id="AP008220">
    <property type="protein sequence ID" value="BAE79754.1"/>
    <property type="molecule type" value="Genomic_DNA"/>
</dbReference>
<reference evidence="2" key="3">
    <citation type="journal article" date="2006" name="Plant J.">
        <title>Sequencing and characterization of telomere and subtelomere regions on rice chromosomes 1S, 2S, 2L, 6L, 7S, 7L and 8S.</title>
        <authorList>
            <person name="Mizuno H."/>
            <person name="Wu J."/>
            <person name="Kanamori H."/>
            <person name="Fujisawa M."/>
            <person name="Namiki N."/>
            <person name="Saji S."/>
            <person name="Katagiri S."/>
            <person name="Katayose Y."/>
            <person name="Sasaki T."/>
            <person name="Matsumoto T."/>
        </authorList>
    </citation>
    <scope>NUCLEOTIDE SEQUENCE</scope>
</reference>
<reference evidence="1" key="1">
    <citation type="submission" date="2003-01" db="EMBL/GenBank/DDBJ databases">
        <title>Oryza sativa nipponbare(GA3) genomic DNA, chromosome 2, PAC clone:P0264G11.</title>
        <authorList>
            <person name="Sasaki T."/>
            <person name="Matsumoto T."/>
            <person name="Katayose Y."/>
        </authorList>
    </citation>
    <scope>NUCLEOTIDE SEQUENCE</scope>
</reference>
<sequence>MDGCVDAGWVDALMMGGLWMLDVLVNECVDEFVNAPGCRGVDALYRGLGSVLAASARRFLRVKFVADKA</sequence>
<dbReference type="AlphaFoldDB" id="Q6EP23"/>
<organism evidence="1 3">
    <name type="scientific">Oryza sativa subsp. japonica</name>
    <name type="common">Rice</name>
    <dbReference type="NCBI Taxonomy" id="39947"/>
    <lineage>
        <taxon>Eukaryota</taxon>
        <taxon>Viridiplantae</taxon>
        <taxon>Streptophyta</taxon>
        <taxon>Embryophyta</taxon>
        <taxon>Tracheophyta</taxon>
        <taxon>Spermatophyta</taxon>
        <taxon>Magnoliopsida</taxon>
        <taxon>Liliopsida</taxon>
        <taxon>Poales</taxon>
        <taxon>Poaceae</taxon>
        <taxon>BOP clade</taxon>
        <taxon>Oryzoideae</taxon>
        <taxon>Oryzeae</taxon>
        <taxon>Oryzinae</taxon>
        <taxon>Oryza</taxon>
        <taxon>Oryza sativa</taxon>
    </lineage>
</organism>
<reference evidence="3" key="2">
    <citation type="journal article" date="2005" name="Nature">
        <title>The map-based sequence of the rice genome.</title>
        <authorList>
            <consortium name="International rice genome sequencing project (IRGSP)"/>
            <person name="Matsumoto T."/>
            <person name="Wu J."/>
            <person name="Kanamori H."/>
            <person name="Katayose Y."/>
            <person name="Fujisawa M."/>
            <person name="Namiki N."/>
            <person name="Mizuno H."/>
            <person name="Yamamoto K."/>
            <person name="Antonio B.A."/>
            <person name="Baba T."/>
            <person name="Sakata K."/>
            <person name="Nagamura Y."/>
            <person name="Aoki H."/>
            <person name="Arikawa K."/>
            <person name="Arita K."/>
            <person name="Bito T."/>
            <person name="Chiden Y."/>
            <person name="Fujitsuka N."/>
            <person name="Fukunaka R."/>
            <person name="Hamada M."/>
            <person name="Harada C."/>
            <person name="Hayashi A."/>
            <person name="Hijishita S."/>
            <person name="Honda M."/>
            <person name="Hosokawa S."/>
            <person name="Ichikawa Y."/>
            <person name="Idonuma A."/>
            <person name="Iijima M."/>
            <person name="Ikeda M."/>
            <person name="Ikeno M."/>
            <person name="Ito K."/>
            <person name="Ito S."/>
            <person name="Ito T."/>
            <person name="Ito Y."/>
            <person name="Ito Y."/>
            <person name="Iwabuchi A."/>
            <person name="Kamiya K."/>
            <person name="Karasawa W."/>
            <person name="Kurita K."/>
            <person name="Katagiri S."/>
            <person name="Kikuta A."/>
            <person name="Kobayashi H."/>
            <person name="Kobayashi N."/>
            <person name="Machita K."/>
            <person name="Maehara T."/>
            <person name="Masukawa M."/>
            <person name="Mizubayashi T."/>
            <person name="Mukai Y."/>
            <person name="Nagasaki H."/>
            <person name="Nagata Y."/>
            <person name="Naito S."/>
            <person name="Nakashima M."/>
            <person name="Nakama Y."/>
            <person name="Nakamichi Y."/>
            <person name="Nakamura M."/>
            <person name="Meguro A."/>
            <person name="Negishi M."/>
            <person name="Ohta I."/>
            <person name="Ohta T."/>
            <person name="Okamoto M."/>
            <person name="Ono N."/>
            <person name="Saji S."/>
            <person name="Sakaguchi M."/>
            <person name="Sakai K."/>
            <person name="Shibata M."/>
            <person name="Shimokawa T."/>
            <person name="Song J."/>
            <person name="Takazaki Y."/>
            <person name="Terasawa K."/>
            <person name="Tsugane M."/>
            <person name="Tsuji K."/>
            <person name="Ueda S."/>
            <person name="Waki K."/>
            <person name="Yamagata H."/>
            <person name="Yamamoto M."/>
            <person name="Yamamoto S."/>
            <person name="Yamane H."/>
            <person name="Yoshiki S."/>
            <person name="Yoshihara R."/>
            <person name="Yukawa K."/>
            <person name="Zhong H."/>
            <person name="Yano M."/>
            <person name="Yuan Q."/>
            <person name="Ouyang S."/>
            <person name="Liu J."/>
            <person name="Jones K.M."/>
            <person name="Gansberger K."/>
            <person name="Moffat K."/>
            <person name="Hill J."/>
            <person name="Bera J."/>
            <person name="Fadrosh D."/>
            <person name="Jin S."/>
            <person name="Johri S."/>
            <person name="Kim M."/>
            <person name="Overton L."/>
            <person name="Reardon M."/>
            <person name="Tsitrin T."/>
            <person name="Vuong H."/>
            <person name="Weaver B."/>
            <person name="Ciecko A."/>
            <person name="Tallon L."/>
            <person name="Jackson J."/>
            <person name="Pai G."/>
            <person name="Aken S.V."/>
            <person name="Utterback T."/>
            <person name="Reidmuller S."/>
            <person name="Feldblyum T."/>
            <person name="Hsiao J."/>
            <person name="Zismann V."/>
            <person name="Iobst S."/>
            <person name="de Vazeille A.R."/>
            <person name="Buell C.R."/>
            <person name="Ying K."/>
            <person name="Li Y."/>
            <person name="Lu T."/>
            <person name="Huang Y."/>
            <person name="Zhao Q."/>
            <person name="Feng Q."/>
            <person name="Zhang L."/>
            <person name="Zhu J."/>
            <person name="Weng Q."/>
            <person name="Mu J."/>
            <person name="Lu Y."/>
            <person name="Fan D."/>
            <person name="Liu Y."/>
            <person name="Guan J."/>
            <person name="Zhang Y."/>
            <person name="Yu S."/>
            <person name="Liu X."/>
            <person name="Zhang Y."/>
            <person name="Hong G."/>
            <person name="Han B."/>
            <person name="Choisne N."/>
            <person name="Demange N."/>
            <person name="Orjeda G."/>
            <person name="Samain S."/>
            <person name="Cattolico L."/>
            <person name="Pelletier E."/>
            <person name="Couloux A."/>
            <person name="Segurens B."/>
            <person name="Wincker P."/>
            <person name="D'Hont A."/>
            <person name="Scarpelli C."/>
            <person name="Weissenbach J."/>
            <person name="Salanoubat M."/>
            <person name="Quetier F."/>
            <person name="Yu Y."/>
            <person name="Kim H.R."/>
            <person name="Rambo T."/>
            <person name="Currie J."/>
            <person name="Collura K."/>
            <person name="Luo M."/>
            <person name="Yang T."/>
            <person name="Ammiraju J.S.S."/>
            <person name="Engler F."/>
            <person name="Soderlund C."/>
            <person name="Wing R.A."/>
            <person name="Palmer L.E."/>
            <person name="de la Bastide M."/>
            <person name="Spiegel L."/>
            <person name="Nascimento L."/>
            <person name="Zutavern T."/>
            <person name="O'Shaughnessy A."/>
            <person name="Dike S."/>
            <person name="Dedhia N."/>
            <person name="Preston R."/>
            <person name="Balija V."/>
            <person name="McCombie W.R."/>
            <person name="Chow T."/>
            <person name="Chen H."/>
            <person name="Chung M."/>
            <person name="Chen C."/>
            <person name="Shaw J."/>
            <person name="Wu H."/>
            <person name="Hsiao K."/>
            <person name="Chao Y."/>
            <person name="Chu M."/>
            <person name="Cheng C."/>
            <person name="Hour A."/>
            <person name="Lee P."/>
            <person name="Lin S."/>
            <person name="Lin Y."/>
            <person name="Liou J."/>
            <person name="Liu S."/>
            <person name="Hsing Y."/>
            <person name="Raghuvanshi S."/>
            <person name="Mohanty A."/>
            <person name="Bharti A.K."/>
            <person name="Gaur A."/>
            <person name="Gupta V."/>
            <person name="Kumar D."/>
            <person name="Ravi V."/>
            <person name="Vij S."/>
            <person name="Kapur A."/>
            <person name="Khurana P."/>
            <person name="Khurana P."/>
            <person name="Khurana J.P."/>
            <person name="Tyagi A.K."/>
            <person name="Gaikwad K."/>
            <person name="Singh A."/>
            <person name="Dalal V."/>
            <person name="Srivastava S."/>
            <person name="Dixit A."/>
            <person name="Pal A.K."/>
            <person name="Ghazi I.A."/>
            <person name="Yadav M."/>
            <person name="Pandit A."/>
            <person name="Bhargava A."/>
            <person name="Sureshbabu K."/>
            <person name="Batra K."/>
            <person name="Sharma T.R."/>
            <person name="Mohapatra T."/>
            <person name="Singh N.K."/>
            <person name="Messing J."/>
            <person name="Nelson A.B."/>
            <person name="Fuks G."/>
            <person name="Kavchok S."/>
            <person name="Keizer G."/>
            <person name="Linton E."/>
            <person name="Llaca V."/>
            <person name="Song R."/>
            <person name="Tanyolac B."/>
            <person name="Young S."/>
            <person name="Ho-Il K."/>
            <person name="Hahn J.H."/>
            <person name="Sangsakoo G."/>
            <person name="Vanavichit A."/>
            <person name="de Mattos Luiz.A.T."/>
            <person name="Zimmer P.D."/>
            <person name="Malone G."/>
            <person name="Dellagostin O."/>
            <person name="de Oliveira A.C."/>
            <person name="Bevan M."/>
            <person name="Bancroft I."/>
            <person name="Minx P."/>
            <person name="Cordum H."/>
            <person name="Wilson R."/>
            <person name="Cheng Z."/>
            <person name="Jin W."/>
            <person name="Jiang J."/>
            <person name="Leong S.A."/>
            <person name="Iwama H."/>
            <person name="Gojobori T."/>
            <person name="Itoh T."/>
            <person name="Niimura Y."/>
            <person name="Fujii Y."/>
            <person name="Habara T."/>
            <person name="Sakai H."/>
            <person name="Sato Y."/>
            <person name="Wilson G."/>
            <person name="Kumar K."/>
            <person name="McCouch S."/>
            <person name="Juretic N."/>
            <person name="Hoen D."/>
            <person name="Wright S."/>
            <person name="Bruskiewich R."/>
            <person name="Bureau T."/>
            <person name="Miyao A."/>
            <person name="Hirochika H."/>
            <person name="Nishikawa T."/>
            <person name="Kadowaki K."/>
            <person name="Sugiura M."/>
            <person name="Burr B."/>
            <person name="Sasaki T."/>
        </authorList>
    </citation>
    <scope>NUCLEOTIDE SEQUENCE [LARGE SCALE GENOMIC DNA]</scope>
    <source>
        <strain evidence="3">cv. Nipponbare</strain>
    </source>
</reference>
<gene>
    <name evidence="2" type="ORF">OSJNOa246I10.4</name>
    <name evidence="1" type="ORF">P0264G11.14</name>
</gene>